<dbReference type="InterPro" id="IPR016071">
    <property type="entry name" value="Staphylococal_nuclease_OB-fold"/>
</dbReference>
<dbReference type="Gene3D" id="2.40.50.90">
    <property type="match status" value="1"/>
</dbReference>
<dbReference type="SMART" id="SM00318">
    <property type="entry name" value="SNc"/>
    <property type="match status" value="1"/>
</dbReference>
<feature type="compositionally biased region" description="Basic and acidic residues" evidence="4">
    <location>
        <begin position="170"/>
        <end position="182"/>
    </location>
</feature>
<gene>
    <name evidence="6" type="ORF">ACFOUO_02795</name>
</gene>
<dbReference type="PANTHER" id="PTHR12302">
    <property type="entry name" value="EBNA2 BINDING PROTEIN P100"/>
    <property type="match status" value="1"/>
</dbReference>
<keyword evidence="3" id="KW-0378">Hydrolase</keyword>
<proteinExistence type="predicted"/>
<protein>
    <submittedName>
        <fullName evidence="6">Thermonuclease family protein</fullName>
    </submittedName>
</protein>
<dbReference type="SUPFAM" id="SSF50199">
    <property type="entry name" value="Staphylococcal nuclease"/>
    <property type="match status" value="1"/>
</dbReference>
<evidence type="ECO:0000256" key="2">
    <source>
        <dbReference type="ARBA" id="ARBA00022759"/>
    </source>
</evidence>
<feature type="domain" description="TNase-like" evidence="5">
    <location>
        <begin position="48"/>
        <end position="180"/>
    </location>
</feature>
<evidence type="ECO:0000256" key="1">
    <source>
        <dbReference type="ARBA" id="ARBA00022722"/>
    </source>
</evidence>
<dbReference type="PROSITE" id="PS01284">
    <property type="entry name" value="TNASE_2"/>
    <property type="match status" value="1"/>
</dbReference>
<dbReference type="Pfam" id="PF00565">
    <property type="entry name" value="SNase"/>
    <property type="match status" value="1"/>
</dbReference>
<organism evidence="6 7">
    <name type="scientific">Salinithrix halophila</name>
    <dbReference type="NCBI Taxonomy" id="1485204"/>
    <lineage>
        <taxon>Bacteria</taxon>
        <taxon>Bacillati</taxon>
        <taxon>Bacillota</taxon>
        <taxon>Bacilli</taxon>
        <taxon>Bacillales</taxon>
        <taxon>Thermoactinomycetaceae</taxon>
        <taxon>Salinithrix</taxon>
    </lineage>
</organism>
<reference evidence="7" key="1">
    <citation type="journal article" date="2019" name="Int. J. Syst. Evol. Microbiol.">
        <title>The Global Catalogue of Microorganisms (GCM) 10K type strain sequencing project: providing services to taxonomists for standard genome sequencing and annotation.</title>
        <authorList>
            <consortium name="The Broad Institute Genomics Platform"/>
            <consortium name="The Broad Institute Genome Sequencing Center for Infectious Disease"/>
            <person name="Wu L."/>
            <person name="Ma J."/>
        </authorList>
    </citation>
    <scope>NUCLEOTIDE SEQUENCE [LARGE SCALE GENOMIC DNA]</scope>
    <source>
        <strain evidence="7">IBRC-M 10813</strain>
    </source>
</reference>
<keyword evidence="7" id="KW-1185">Reference proteome</keyword>
<dbReference type="InterPro" id="IPR035437">
    <property type="entry name" value="SNase_OB-fold_sf"/>
</dbReference>
<sequence length="247" mass="27485">MSGWEKDKCERVGLALFLGAWMLLAAGCNSHPADNERVKGLTPPPQSNLTDAKVTRVIDGDTIEVKTESGSQEKVRLVGVNTPETNHPKIGVEAYGKEASHFTKRRLAGQDIALETDTEKRDRYGRLLAYVWRGEEMFNATLLKKGMAQMMTVPPNVKYQKTFLQLQREAQKEETGLWEKQGEGPSTGKSSAGEGCKGKIKGNITRSGEEIYHTRKSPQYSVTKPERWFCNESGAKEAGYRPPGRSH</sequence>
<comment type="caution">
    <text evidence="6">The sequence shown here is derived from an EMBL/GenBank/DDBJ whole genome shotgun (WGS) entry which is preliminary data.</text>
</comment>
<evidence type="ECO:0000313" key="7">
    <source>
        <dbReference type="Proteomes" id="UP001595843"/>
    </source>
</evidence>
<dbReference type="EMBL" id="JBHSAP010000007">
    <property type="protein sequence ID" value="MFC4075732.1"/>
    <property type="molecule type" value="Genomic_DNA"/>
</dbReference>
<evidence type="ECO:0000313" key="6">
    <source>
        <dbReference type="EMBL" id="MFC4075732.1"/>
    </source>
</evidence>
<dbReference type="RefSeq" id="WP_380701933.1">
    <property type="nucleotide sequence ID" value="NZ_JBHSAP010000007.1"/>
</dbReference>
<evidence type="ECO:0000256" key="4">
    <source>
        <dbReference type="SAM" id="MobiDB-lite"/>
    </source>
</evidence>
<keyword evidence="1" id="KW-0540">Nuclease</keyword>
<accession>A0ABV8JFY0</accession>
<evidence type="ECO:0000259" key="5">
    <source>
        <dbReference type="PROSITE" id="PS50830"/>
    </source>
</evidence>
<dbReference type="PANTHER" id="PTHR12302:SF3">
    <property type="entry name" value="SERINE_THREONINE-PROTEIN KINASE 31"/>
    <property type="match status" value="1"/>
</dbReference>
<feature type="region of interest" description="Disordered" evidence="4">
    <location>
        <begin position="170"/>
        <end position="218"/>
    </location>
</feature>
<dbReference type="InterPro" id="IPR002071">
    <property type="entry name" value="Thermonucl_AS"/>
</dbReference>
<dbReference type="PROSITE" id="PS50830">
    <property type="entry name" value="TNASE_3"/>
    <property type="match status" value="1"/>
</dbReference>
<evidence type="ECO:0000256" key="3">
    <source>
        <dbReference type="ARBA" id="ARBA00022801"/>
    </source>
</evidence>
<dbReference type="CDD" id="cd00175">
    <property type="entry name" value="SNc"/>
    <property type="match status" value="1"/>
</dbReference>
<keyword evidence="2" id="KW-0255">Endonuclease</keyword>
<dbReference type="PROSITE" id="PS51257">
    <property type="entry name" value="PROKAR_LIPOPROTEIN"/>
    <property type="match status" value="1"/>
</dbReference>
<name>A0ABV8JFY0_9BACL</name>
<dbReference type="Proteomes" id="UP001595843">
    <property type="component" value="Unassembled WGS sequence"/>
</dbReference>